<evidence type="ECO:0000313" key="3">
    <source>
        <dbReference type="Proteomes" id="UP000278807"/>
    </source>
</evidence>
<keyword evidence="1" id="KW-0472">Membrane</keyword>
<protein>
    <submittedName>
        <fullName evidence="4">Ovule protein</fullName>
    </submittedName>
</protein>
<dbReference type="PANTHER" id="PTHR46399:SF8">
    <property type="entry name" value="B30.2_SPRY DOMAIN-CONTAINING PROTEIN"/>
    <property type="match status" value="1"/>
</dbReference>
<dbReference type="GO" id="GO:0014808">
    <property type="term" value="P:release of sequestered calcium ion into cytosol by sarcoplasmic reticulum"/>
    <property type="evidence" value="ECO:0007669"/>
    <property type="project" value="TreeGrafter"/>
</dbReference>
<dbReference type="GO" id="GO:0030018">
    <property type="term" value="C:Z disc"/>
    <property type="evidence" value="ECO:0007669"/>
    <property type="project" value="TreeGrafter"/>
</dbReference>
<evidence type="ECO:0000313" key="2">
    <source>
        <dbReference type="EMBL" id="VDO02012.1"/>
    </source>
</evidence>
<reference evidence="4" key="1">
    <citation type="submission" date="2017-02" db="UniProtKB">
        <authorList>
            <consortium name="WormBaseParasite"/>
        </authorList>
    </citation>
    <scope>IDENTIFICATION</scope>
</reference>
<dbReference type="GO" id="GO:0033017">
    <property type="term" value="C:sarcoplasmic reticulum membrane"/>
    <property type="evidence" value="ECO:0007669"/>
    <property type="project" value="TreeGrafter"/>
</dbReference>
<name>A0A0R3TGG5_RODNA</name>
<evidence type="ECO:0000256" key="1">
    <source>
        <dbReference type="SAM" id="Phobius"/>
    </source>
</evidence>
<dbReference type="STRING" id="102285.A0A0R3TGG5"/>
<dbReference type="PANTHER" id="PTHR46399">
    <property type="entry name" value="B30.2/SPRY DOMAIN-CONTAINING PROTEIN"/>
    <property type="match status" value="1"/>
</dbReference>
<dbReference type="EMBL" id="UZAE01006161">
    <property type="protein sequence ID" value="VDO02012.1"/>
    <property type="molecule type" value="Genomic_DNA"/>
</dbReference>
<keyword evidence="1" id="KW-0812">Transmembrane</keyword>
<gene>
    <name evidence="2" type="ORF">HNAJ_LOCUS6152</name>
</gene>
<dbReference type="GO" id="GO:0005790">
    <property type="term" value="C:smooth endoplasmic reticulum"/>
    <property type="evidence" value="ECO:0007669"/>
    <property type="project" value="TreeGrafter"/>
</dbReference>
<dbReference type="AlphaFoldDB" id="A0A0R3TGG5"/>
<reference evidence="2 3" key="2">
    <citation type="submission" date="2018-11" db="EMBL/GenBank/DDBJ databases">
        <authorList>
            <consortium name="Pathogen Informatics"/>
        </authorList>
    </citation>
    <scope>NUCLEOTIDE SEQUENCE [LARGE SCALE GENOMIC DNA]</scope>
</reference>
<dbReference type="InterPro" id="IPR015925">
    <property type="entry name" value="Ryanodine_IP3_receptor"/>
</dbReference>
<organism evidence="4">
    <name type="scientific">Rodentolepis nana</name>
    <name type="common">Dwarf tapeworm</name>
    <name type="synonym">Hymenolepis nana</name>
    <dbReference type="NCBI Taxonomy" id="102285"/>
    <lineage>
        <taxon>Eukaryota</taxon>
        <taxon>Metazoa</taxon>
        <taxon>Spiralia</taxon>
        <taxon>Lophotrochozoa</taxon>
        <taxon>Platyhelminthes</taxon>
        <taxon>Cestoda</taxon>
        <taxon>Eucestoda</taxon>
        <taxon>Cyclophyllidea</taxon>
        <taxon>Hymenolepididae</taxon>
        <taxon>Rodentolepis</taxon>
    </lineage>
</organism>
<keyword evidence="1" id="KW-1133">Transmembrane helix</keyword>
<dbReference type="GO" id="GO:0042383">
    <property type="term" value="C:sarcolemma"/>
    <property type="evidence" value="ECO:0007669"/>
    <property type="project" value="TreeGrafter"/>
</dbReference>
<accession>A0A0R3TGG5</accession>
<keyword evidence="3" id="KW-1185">Reference proteome</keyword>
<dbReference type="GO" id="GO:0006941">
    <property type="term" value="P:striated muscle contraction"/>
    <property type="evidence" value="ECO:0007669"/>
    <property type="project" value="TreeGrafter"/>
</dbReference>
<dbReference type="GO" id="GO:0005219">
    <property type="term" value="F:ryanodine-sensitive calcium-release channel activity"/>
    <property type="evidence" value="ECO:0007669"/>
    <property type="project" value="TreeGrafter"/>
</dbReference>
<feature type="transmembrane region" description="Helical" evidence="1">
    <location>
        <begin position="20"/>
        <end position="39"/>
    </location>
</feature>
<sequence>MELQYLLWKWGVSITDSSFLYLVVYFIVSLLGNTNYFFFSCHLLDVAISFKTLA</sequence>
<evidence type="ECO:0000313" key="4">
    <source>
        <dbReference type="WBParaSite" id="HNAJ_0000615601-mRNA-1"/>
    </source>
</evidence>
<proteinExistence type="predicted"/>
<dbReference type="GO" id="GO:0034704">
    <property type="term" value="C:calcium channel complex"/>
    <property type="evidence" value="ECO:0007669"/>
    <property type="project" value="TreeGrafter"/>
</dbReference>
<dbReference type="WBParaSite" id="HNAJ_0000615601-mRNA-1">
    <property type="protein sequence ID" value="HNAJ_0000615601-mRNA-1"/>
    <property type="gene ID" value="HNAJ_0000615601"/>
</dbReference>
<dbReference type="Proteomes" id="UP000278807">
    <property type="component" value="Unassembled WGS sequence"/>
</dbReference>